<gene>
    <name evidence="2" type="ORF">A3K01_02520</name>
</gene>
<organism evidence="2 3">
    <name type="scientific">candidate division WWE3 bacterium RIFOXYD1_FULL_43_17</name>
    <dbReference type="NCBI Taxonomy" id="1802652"/>
    <lineage>
        <taxon>Bacteria</taxon>
        <taxon>Katanobacteria</taxon>
    </lineage>
</organism>
<reference evidence="2 3" key="1">
    <citation type="journal article" date="2016" name="Nat. Commun.">
        <title>Thousands of microbial genomes shed light on interconnected biogeochemical processes in an aquifer system.</title>
        <authorList>
            <person name="Anantharaman K."/>
            <person name="Brown C.T."/>
            <person name="Hug L.A."/>
            <person name="Sharon I."/>
            <person name="Castelle C.J."/>
            <person name="Probst A.J."/>
            <person name="Thomas B.C."/>
            <person name="Singh A."/>
            <person name="Wilkins M.J."/>
            <person name="Karaoz U."/>
            <person name="Brodie E.L."/>
            <person name="Williams K.H."/>
            <person name="Hubbard S.S."/>
            <person name="Banfield J.F."/>
        </authorList>
    </citation>
    <scope>NUCLEOTIDE SEQUENCE [LARGE SCALE GENOMIC DNA]</scope>
</reference>
<proteinExistence type="predicted"/>
<evidence type="ECO:0000313" key="2">
    <source>
        <dbReference type="EMBL" id="OGC80952.1"/>
    </source>
</evidence>
<name>A0A1F4XGX8_UNCKA</name>
<protein>
    <recommendedName>
        <fullName evidence="1">DUF5680 domain-containing protein</fullName>
    </recommendedName>
</protein>
<dbReference type="AlphaFoldDB" id="A0A1F4XGX8"/>
<evidence type="ECO:0000313" key="3">
    <source>
        <dbReference type="Proteomes" id="UP000177845"/>
    </source>
</evidence>
<comment type="caution">
    <text evidence="2">The sequence shown here is derived from an EMBL/GenBank/DDBJ whole genome shotgun (WGS) entry which is preliminary data.</text>
</comment>
<sequence length="155" mass="17814">MESLEEIQNILRKFNEMGYADTNVKYEDNGKNGKILTRQDGEWKYEDEYYGGEPYSGNETLWYGDKDVFRCVYWGKVVEGINFSDIYDFLRKALKAGPSGACVHRGPESYSEGDLVYKNSCTGNIGEFVQTERIFKGDKEVYIAYFIGGRVNVKK</sequence>
<accession>A0A1F4XGX8</accession>
<dbReference type="InterPro" id="IPR043735">
    <property type="entry name" value="DUF5680"/>
</dbReference>
<dbReference type="EMBL" id="MEWJ01000002">
    <property type="protein sequence ID" value="OGC80952.1"/>
    <property type="molecule type" value="Genomic_DNA"/>
</dbReference>
<feature type="domain" description="DUF5680" evidence="1">
    <location>
        <begin position="47"/>
        <end position="151"/>
    </location>
</feature>
<evidence type="ECO:0000259" key="1">
    <source>
        <dbReference type="Pfam" id="PF18931"/>
    </source>
</evidence>
<dbReference type="Pfam" id="PF18931">
    <property type="entry name" value="DUF5680"/>
    <property type="match status" value="1"/>
</dbReference>
<dbReference type="Proteomes" id="UP000177845">
    <property type="component" value="Unassembled WGS sequence"/>
</dbReference>